<dbReference type="InterPro" id="IPR024079">
    <property type="entry name" value="MetalloPept_cat_dom_sf"/>
</dbReference>
<keyword evidence="3" id="KW-0964">Secreted</keyword>
<evidence type="ECO:0000256" key="1">
    <source>
        <dbReference type="ARBA" id="ARBA00004613"/>
    </source>
</evidence>
<dbReference type="Proteomes" id="UP000018780">
    <property type="component" value="Chromosome"/>
</dbReference>
<proteinExistence type="inferred from homology"/>
<keyword evidence="6" id="KW-1185">Reference proteome</keyword>
<organism evidence="5 6">
    <name type="scientific">Leisingera methylohalidivorans DSM 14336</name>
    <dbReference type="NCBI Taxonomy" id="999552"/>
    <lineage>
        <taxon>Bacteria</taxon>
        <taxon>Pseudomonadati</taxon>
        <taxon>Pseudomonadota</taxon>
        <taxon>Alphaproteobacteria</taxon>
        <taxon>Rhodobacterales</taxon>
        <taxon>Roseobacteraceae</taxon>
        <taxon>Leisingera</taxon>
    </lineage>
</organism>
<dbReference type="GO" id="GO:0005509">
    <property type="term" value="F:calcium ion binding"/>
    <property type="evidence" value="ECO:0007669"/>
    <property type="project" value="InterPro"/>
</dbReference>
<dbReference type="PANTHER" id="PTHR38340">
    <property type="entry name" value="S-LAYER PROTEIN"/>
    <property type="match status" value="1"/>
</dbReference>
<dbReference type="InterPro" id="IPR018511">
    <property type="entry name" value="Hemolysin-typ_Ca-bd_CS"/>
</dbReference>
<dbReference type="STRING" id="999552.METH_20985"/>
<dbReference type="GO" id="GO:0005576">
    <property type="term" value="C:extracellular region"/>
    <property type="evidence" value="ECO:0007669"/>
    <property type="project" value="UniProtKB-SubCell"/>
</dbReference>
<dbReference type="InterPro" id="IPR011049">
    <property type="entry name" value="Serralysin-like_metalloprot_C"/>
</dbReference>
<dbReference type="Pfam" id="PF13582">
    <property type="entry name" value="Reprolysin_3"/>
    <property type="match status" value="1"/>
</dbReference>
<evidence type="ECO:0000256" key="2">
    <source>
        <dbReference type="ARBA" id="ARBA00009490"/>
    </source>
</evidence>
<evidence type="ECO:0000313" key="5">
    <source>
        <dbReference type="EMBL" id="AHD02783.1"/>
    </source>
</evidence>
<dbReference type="KEGG" id="lmd:METH_20985"/>
<evidence type="ECO:0000259" key="4">
    <source>
        <dbReference type="SMART" id="SM00235"/>
    </source>
</evidence>
<accession>V9VXY7</accession>
<dbReference type="Pfam" id="PF00353">
    <property type="entry name" value="HemolysinCabind"/>
    <property type="match status" value="2"/>
</dbReference>
<dbReference type="GO" id="GO:0008237">
    <property type="term" value="F:metallopeptidase activity"/>
    <property type="evidence" value="ECO:0007669"/>
    <property type="project" value="InterPro"/>
</dbReference>
<dbReference type="EMBL" id="CP006773">
    <property type="protein sequence ID" value="AHD02783.1"/>
    <property type="molecule type" value="Genomic_DNA"/>
</dbReference>
<evidence type="ECO:0000313" key="6">
    <source>
        <dbReference type="Proteomes" id="UP000018780"/>
    </source>
</evidence>
<dbReference type="InterPro" id="IPR001343">
    <property type="entry name" value="Hemolysn_Ca-bd"/>
</dbReference>
<comment type="similarity">
    <text evidence="2">Belongs to the peptidase M10B family.</text>
</comment>
<protein>
    <submittedName>
        <fullName evidence="5">Hemolysin expression modulating protein</fullName>
    </submittedName>
</protein>
<name>V9VXY7_9RHOB</name>
<gene>
    <name evidence="5" type="ORF">METH_20985</name>
</gene>
<dbReference type="PROSITE" id="PS00330">
    <property type="entry name" value="HEMOLYSIN_CALCIUM"/>
    <property type="match status" value="3"/>
</dbReference>
<sequence>MVTYRFVESGDLGNVADDPYNATSYWSFNSTQRDYFRQALAEYEDACGLLFVEMDGPAMINAFGYNGGSAAGWADLAWSSSYSTNEGELAIEGSSMAPGSYGYETVLHEIGHALGLEHPHDGEETLADHLDDQEHTVMTYNYAGYSVTELGTFDVQALTHLYGDTGGTAGWRAYANSAGDVVIKASSRAETVLATGQDTNIYAKGGEDTVIGREADDRLFGGGGADSLIGGYGEDRLAGGKGSDILIGGLDETDYSGDNGEDDILKGNGGRDTLYGGQGDDRLIGGHGKDRLVGGEGADVLTGGKHADVFVFVSADYWDDQVIKDFGKGDDRIEFLDTSIDDFSDLTITQVNGNTLIDYYGSFNIELTGYTGTLTEDHFLFT</sequence>
<dbReference type="PATRIC" id="fig|999552.6.peg.4153"/>
<dbReference type="InterPro" id="IPR050557">
    <property type="entry name" value="RTX_toxin/Mannuronan_C5-epim"/>
</dbReference>
<dbReference type="PRINTS" id="PR00313">
    <property type="entry name" value="CABNDNGRPT"/>
</dbReference>
<dbReference type="PANTHER" id="PTHR38340:SF1">
    <property type="entry name" value="S-LAYER PROTEIN"/>
    <property type="match status" value="1"/>
</dbReference>
<dbReference type="GO" id="GO:0006508">
    <property type="term" value="P:proteolysis"/>
    <property type="evidence" value="ECO:0007669"/>
    <property type="project" value="InterPro"/>
</dbReference>
<dbReference type="Gene3D" id="2.150.10.10">
    <property type="entry name" value="Serralysin-like metalloprotease, C-terminal"/>
    <property type="match status" value="2"/>
</dbReference>
<dbReference type="AlphaFoldDB" id="V9VXY7"/>
<comment type="subcellular location">
    <subcellularLocation>
        <location evidence="1">Secreted</location>
    </subcellularLocation>
</comment>
<dbReference type="SUPFAM" id="SSF51120">
    <property type="entry name" value="beta-Roll"/>
    <property type="match status" value="2"/>
</dbReference>
<dbReference type="SMART" id="SM00235">
    <property type="entry name" value="ZnMc"/>
    <property type="match status" value="1"/>
</dbReference>
<dbReference type="Gene3D" id="3.40.390.10">
    <property type="entry name" value="Collagenase (Catalytic Domain)"/>
    <property type="match status" value="1"/>
</dbReference>
<dbReference type="GO" id="GO:0008270">
    <property type="term" value="F:zinc ion binding"/>
    <property type="evidence" value="ECO:0007669"/>
    <property type="project" value="InterPro"/>
</dbReference>
<feature type="domain" description="Peptidase metallopeptidase" evidence="4">
    <location>
        <begin position="12"/>
        <end position="157"/>
    </location>
</feature>
<dbReference type="HOGENOM" id="CLU_723195_0_0_5"/>
<dbReference type="InterPro" id="IPR006026">
    <property type="entry name" value="Peptidase_Metallo"/>
</dbReference>
<evidence type="ECO:0000256" key="3">
    <source>
        <dbReference type="ARBA" id="ARBA00022525"/>
    </source>
</evidence>
<dbReference type="SUPFAM" id="SSF55486">
    <property type="entry name" value="Metalloproteases ('zincins'), catalytic domain"/>
    <property type="match status" value="1"/>
</dbReference>
<reference evidence="5 6" key="1">
    <citation type="submission" date="2013-09" db="EMBL/GenBank/DDBJ databases">
        <authorList>
            <consortium name="DOE Joint Genome Institute"/>
            <person name="Klenk H.-P."/>
            <person name="Huntemann M."/>
            <person name="Han J."/>
            <person name="Chen A."/>
            <person name="Kyrpides N."/>
            <person name="Mavromatis K."/>
            <person name="Markowitz V."/>
            <person name="Palaniappan K."/>
            <person name="Ivanova N."/>
            <person name="Schaumberg A."/>
            <person name="Pati A."/>
            <person name="Liolios K."/>
            <person name="Nordberg H.P."/>
            <person name="Cantor M.N."/>
            <person name="Hua S.X."/>
            <person name="Woyke T."/>
        </authorList>
    </citation>
    <scope>NUCLEOTIDE SEQUENCE [LARGE SCALE GENOMIC DNA]</scope>
    <source>
        <strain evidence="5 6">DSM 14336</strain>
    </source>
</reference>